<accession>A0A382H8E2</accession>
<gene>
    <name evidence="2" type="ORF">METZ01_LOCUS236326</name>
</gene>
<dbReference type="EMBL" id="UINC01059735">
    <property type="protein sequence ID" value="SVB83472.1"/>
    <property type="molecule type" value="Genomic_DNA"/>
</dbReference>
<name>A0A382H8E2_9ZZZZ</name>
<dbReference type="AlphaFoldDB" id="A0A382H8E2"/>
<evidence type="ECO:0000313" key="2">
    <source>
        <dbReference type="EMBL" id="SVB83472.1"/>
    </source>
</evidence>
<feature type="region of interest" description="Disordered" evidence="1">
    <location>
        <begin position="87"/>
        <end position="123"/>
    </location>
</feature>
<reference evidence="2" key="1">
    <citation type="submission" date="2018-05" db="EMBL/GenBank/DDBJ databases">
        <authorList>
            <person name="Lanie J.A."/>
            <person name="Ng W.-L."/>
            <person name="Kazmierczak K.M."/>
            <person name="Andrzejewski T.M."/>
            <person name="Davidsen T.M."/>
            <person name="Wayne K.J."/>
            <person name="Tettelin H."/>
            <person name="Glass J.I."/>
            <person name="Rusch D."/>
            <person name="Podicherti R."/>
            <person name="Tsui H.-C.T."/>
            <person name="Winkler M.E."/>
        </authorList>
    </citation>
    <scope>NUCLEOTIDE SEQUENCE</scope>
</reference>
<evidence type="ECO:0000256" key="1">
    <source>
        <dbReference type="SAM" id="MobiDB-lite"/>
    </source>
</evidence>
<feature type="non-terminal residue" evidence="2">
    <location>
        <position position="1"/>
    </location>
</feature>
<proteinExistence type="predicted"/>
<sequence length="123" mass="12776">GHRSTLRPLRAVVRGTDFGPGGCRVGRARGVLGAVPHGSPVSGRGRTRLDGKPVVRRVGPARRGTASRAGFAAGLWRSRRCGSWCHDGPTARSAHRGDPDRRIGAVPVRGGSACGPRSRGVGL</sequence>
<organism evidence="2">
    <name type="scientific">marine metagenome</name>
    <dbReference type="NCBI Taxonomy" id="408172"/>
    <lineage>
        <taxon>unclassified sequences</taxon>
        <taxon>metagenomes</taxon>
        <taxon>ecological metagenomes</taxon>
    </lineage>
</organism>
<feature type="non-terminal residue" evidence="2">
    <location>
        <position position="123"/>
    </location>
</feature>
<protein>
    <submittedName>
        <fullName evidence="2">Uncharacterized protein</fullName>
    </submittedName>
</protein>